<evidence type="ECO:0000313" key="7">
    <source>
        <dbReference type="EMBL" id="EHK23393.1"/>
    </source>
</evidence>
<dbReference type="EMBL" id="ABDF02000005">
    <property type="protein sequence ID" value="EHK23393.1"/>
    <property type="molecule type" value="Genomic_DNA"/>
</dbReference>
<dbReference type="GO" id="GO:0004497">
    <property type="term" value="F:monooxygenase activity"/>
    <property type="evidence" value="ECO:0007669"/>
    <property type="project" value="UniProtKB-KW"/>
</dbReference>
<dbReference type="GeneID" id="25796569"/>
<proteinExistence type="predicted"/>
<accession>G9MND7</accession>
<evidence type="ECO:0000256" key="2">
    <source>
        <dbReference type="ARBA" id="ARBA00022630"/>
    </source>
</evidence>
<protein>
    <recommendedName>
        <fullName evidence="6">FAD-binding domain-containing protein</fullName>
    </recommendedName>
</protein>
<keyword evidence="5" id="KW-0503">Monooxygenase</keyword>
<evidence type="ECO:0000256" key="4">
    <source>
        <dbReference type="ARBA" id="ARBA00023002"/>
    </source>
</evidence>
<dbReference type="SUPFAM" id="SSF51905">
    <property type="entry name" value="FAD/NAD(P)-binding domain"/>
    <property type="match status" value="1"/>
</dbReference>
<dbReference type="eggNOG" id="KOG2614">
    <property type="taxonomic scope" value="Eukaryota"/>
</dbReference>
<comment type="cofactor">
    <cofactor evidence="1">
        <name>FAD</name>
        <dbReference type="ChEBI" id="CHEBI:57692"/>
    </cofactor>
</comment>
<evidence type="ECO:0000256" key="1">
    <source>
        <dbReference type="ARBA" id="ARBA00001974"/>
    </source>
</evidence>
<dbReference type="VEuPathDB" id="FungiDB:TRIVIDRAFT_64161"/>
<dbReference type="Proteomes" id="UP000007115">
    <property type="component" value="Unassembled WGS sequence"/>
</dbReference>
<organism evidence="7 8">
    <name type="scientific">Hypocrea virens (strain Gv29-8 / FGSC 10586)</name>
    <name type="common">Gliocladium virens</name>
    <name type="synonym">Trichoderma virens</name>
    <dbReference type="NCBI Taxonomy" id="413071"/>
    <lineage>
        <taxon>Eukaryota</taxon>
        <taxon>Fungi</taxon>
        <taxon>Dikarya</taxon>
        <taxon>Ascomycota</taxon>
        <taxon>Pezizomycotina</taxon>
        <taxon>Sordariomycetes</taxon>
        <taxon>Hypocreomycetidae</taxon>
        <taxon>Hypocreales</taxon>
        <taxon>Hypocreaceae</taxon>
        <taxon>Trichoderma</taxon>
    </lineage>
</organism>
<sequence length="402" mass="44867">MTTATVPHVIIIGSGITGLLIAQGLKKRGISYAIYDKVDPATRPRDWSMTIFWSFRHYPVLLPEELNSRIHEAQSKPYYRPTAVEELVVRNSETGEILKKVNSPYAMRVNRVGMRKLLLNGINVQYDRELIDIEYTTDGVIAHFKDGTSDKGTIIIGAEGGQSLIRRKLLGELAMPVAYPEVEMVNINVNYTHEQGKYIAENTAPHIDYGVHPKGIFFIIILRNVGDKDDYSTWTFHYVITYPKKLTGTPLKGKSNAERVSILRSLADDFAEPRQSALRWLPDDLEVPDDSVKMWSPVPWDNHDGRVTLAGDAAHAIAFYRGQGLNNATTDAAHLVSAIEKATAGEVTMADAITAYDKEVIARGQEEVALSQELAQSILDWEKFLESPIIKFGGNIPKEMSN</sequence>
<evidence type="ECO:0000256" key="5">
    <source>
        <dbReference type="ARBA" id="ARBA00023033"/>
    </source>
</evidence>
<dbReference type="OrthoDB" id="47494at2759"/>
<keyword evidence="3" id="KW-0274">FAD</keyword>
<keyword evidence="4" id="KW-0560">Oxidoreductase</keyword>
<name>G9MND7_HYPVG</name>
<evidence type="ECO:0000256" key="3">
    <source>
        <dbReference type="ARBA" id="ARBA00022827"/>
    </source>
</evidence>
<dbReference type="InterPro" id="IPR002938">
    <property type="entry name" value="FAD-bd"/>
</dbReference>
<keyword evidence="2" id="KW-0285">Flavoprotein</keyword>
<comment type="caution">
    <text evidence="7">The sequence shown here is derived from an EMBL/GenBank/DDBJ whole genome shotgun (WGS) entry which is preliminary data.</text>
</comment>
<dbReference type="Pfam" id="PF01494">
    <property type="entry name" value="FAD_binding_3"/>
    <property type="match status" value="1"/>
</dbReference>
<dbReference type="HOGENOM" id="CLU_009665_3_2_1"/>
<gene>
    <name evidence="7" type="ORF">TRIVIDRAFT_64161</name>
</gene>
<feature type="domain" description="FAD-binding" evidence="6">
    <location>
        <begin position="116"/>
        <end position="366"/>
    </location>
</feature>
<dbReference type="InterPro" id="IPR036188">
    <property type="entry name" value="FAD/NAD-bd_sf"/>
</dbReference>
<dbReference type="Gene3D" id="3.50.50.60">
    <property type="entry name" value="FAD/NAD(P)-binding domain"/>
    <property type="match status" value="1"/>
</dbReference>
<evidence type="ECO:0000313" key="8">
    <source>
        <dbReference type="Proteomes" id="UP000007115"/>
    </source>
</evidence>
<reference evidence="7 8" key="1">
    <citation type="journal article" date="2011" name="Genome Biol.">
        <title>Comparative genome sequence analysis underscores mycoparasitism as the ancestral life style of Trichoderma.</title>
        <authorList>
            <person name="Kubicek C.P."/>
            <person name="Herrera-Estrella A."/>
            <person name="Seidl-Seiboth V."/>
            <person name="Martinez D.A."/>
            <person name="Druzhinina I.S."/>
            <person name="Thon M."/>
            <person name="Zeilinger S."/>
            <person name="Casas-Flores S."/>
            <person name="Horwitz B.A."/>
            <person name="Mukherjee P.K."/>
            <person name="Mukherjee M."/>
            <person name="Kredics L."/>
            <person name="Alcaraz L.D."/>
            <person name="Aerts A."/>
            <person name="Antal Z."/>
            <person name="Atanasova L."/>
            <person name="Cervantes-Badillo M.G."/>
            <person name="Challacombe J."/>
            <person name="Chertkov O."/>
            <person name="McCluskey K."/>
            <person name="Coulpier F."/>
            <person name="Deshpande N."/>
            <person name="von Doehren H."/>
            <person name="Ebbole D.J."/>
            <person name="Esquivel-Naranjo E.U."/>
            <person name="Fekete E."/>
            <person name="Flipphi M."/>
            <person name="Glaser F."/>
            <person name="Gomez-Rodriguez E.Y."/>
            <person name="Gruber S."/>
            <person name="Han C."/>
            <person name="Henrissat B."/>
            <person name="Hermosa R."/>
            <person name="Hernandez-Onate M."/>
            <person name="Karaffa L."/>
            <person name="Kosti I."/>
            <person name="Le Crom S."/>
            <person name="Lindquist E."/>
            <person name="Lucas S."/>
            <person name="Luebeck M."/>
            <person name="Luebeck P.S."/>
            <person name="Margeot A."/>
            <person name="Metz B."/>
            <person name="Misra M."/>
            <person name="Nevalainen H."/>
            <person name="Omann M."/>
            <person name="Packer N."/>
            <person name="Perrone G."/>
            <person name="Uresti-Rivera E.E."/>
            <person name="Salamov A."/>
            <person name="Schmoll M."/>
            <person name="Seiboth B."/>
            <person name="Shapiro H."/>
            <person name="Sukno S."/>
            <person name="Tamayo-Ramos J.A."/>
            <person name="Tisch D."/>
            <person name="Wiest A."/>
            <person name="Wilkinson H.H."/>
            <person name="Zhang M."/>
            <person name="Coutinho P.M."/>
            <person name="Kenerley C.M."/>
            <person name="Monte E."/>
            <person name="Baker S.E."/>
            <person name="Grigoriev I.V."/>
        </authorList>
    </citation>
    <scope>NUCLEOTIDE SEQUENCE [LARGE SCALE GENOMIC DNA]</scope>
    <source>
        <strain evidence="8">Gv29-8 / FGSC 10586</strain>
    </source>
</reference>
<dbReference type="PRINTS" id="PR00420">
    <property type="entry name" value="RNGMNOXGNASE"/>
</dbReference>
<dbReference type="OMA" id="GHYIRAN"/>
<dbReference type="PANTHER" id="PTHR47178:SF2">
    <property type="entry name" value="FAD-BINDING DOMAIN-CONTAINING PROTEIN"/>
    <property type="match status" value="1"/>
</dbReference>
<keyword evidence="8" id="KW-1185">Reference proteome</keyword>
<dbReference type="PANTHER" id="PTHR47178">
    <property type="entry name" value="MONOOXYGENASE, FAD-BINDING"/>
    <property type="match status" value="1"/>
</dbReference>
<dbReference type="STRING" id="413071.G9MND7"/>
<dbReference type="RefSeq" id="XP_013957624.1">
    <property type="nucleotide sequence ID" value="XM_014102149.1"/>
</dbReference>
<dbReference type="AlphaFoldDB" id="G9MND7"/>
<dbReference type="GO" id="GO:0071949">
    <property type="term" value="F:FAD binding"/>
    <property type="evidence" value="ECO:0007669"/>
    <property type="project" value="InterPro"/>
</dbReference>
<dbReference type="InParanoid" id="G9MND7"/>
<evidence type="ECO:0000259" key="6">
    <source>
        <dbReference type="Pfam" id="PF01494"/>
    </source>
</evidence>